<organism evidence="3 4">
    <name type="scientific">Athelia psychrophila</name>
    <dbReference type="NCBI Taxonomy" id="1759441"/>
    <lineage>
        <taxon>Eukaryota</taxon>
        <taxon>Fungi</taxon>
        <taxon>Dikarya</taxon>
        <taxon>Basidiomycota</taxon>
        <taxon>Agaricomycotina</taxon>
        <taxon>Agaricomycetes</taxon>
        <taxon>Agaricomycetidae</taxon>
        <taxon>Atheliales</taxon>
        <taxon>Atheliaceae</taxon>
        <taxon>Athelia</taxon>
    </lineage>
</organism>
<dbReference type="InterPro" id="IPR007009">
    <property type="entry name" value="Shq1_C"/>
</dbReference>
<dbReference type="CDD" id="cd06463">
    <property type="entry name" value="p23_like"/>
    <property type="match status" value="1"/>
</dbReference>
<dbReference type="InterPro" id="IPR048696">
    <property type="entry name" value="SHQ1-like_CS"/>
</dbReference>
<dbReference type="InterPro" id="IPR008978">
    <property type="entry name" value="HSP20-like_chaperone"/>
</dbReference>
<dbReference type="Proteomes" id="UP000076532">
    <property type="component" value="Unassembled WGS sequence"/>
</dbReference>
<dbReference type="GO" id="GO:0051082">
    <property type="term" value="F:unfolded protein binding"/>
    <property type="evidence" value="ECO:0007669"/>
    <property type="project" value="TreeGrafter"/>
</dbReference>
<comment type="similarity">
    <text evidence="1">Belongs to the SHQ1 family.</text>
</comment>
<dbReference type="PANTHER" id="PTHR12967">
    <property type="entry name" value="PROTEIN SHQ1 HOMOLOG"/>
    <property type="match status" value="1"/>
</dbReference>
<dbReference type="GO" id="GO:0000493">
    <property type="term" value="P:box H/ACA snoRNP assembly"/>
    <property type="evidence" value="ECO:0007669"/>
    <property type="project" value="InterPro"/>
</dbReference>
<dbReference type="STRING" id="436010.A0A166JHF2"/>
<evidence type="ECO:0000313" key="3">
    <source>
        <dbReference type="EMBL" id="KZP20860.1"/>
    </source>
</evidence>
<dbReference type="GO" id="GO:0005654">
    <property type="term" value="C:nucleoplasm"/>
    <property type="evidence" value="ECO:0007669"/>
    <property type="project" value="TreeGrafter"/>
</dbReference>
<dbReference type="PANTHER" id="PTHR12967:SF0">
    <property type="entry name" value="PROTEIN SHQ1 HOMOLOG"/>
    <property type="match status" value="1"/>
</dbReference>
<reference evidence="3 4" key="1">
    <citation type="journal article" date="2016" name="Mol. Biol. Evol.">
        <title>Comparative Genomics of Early-Diverging Mushroom-Forming Fungi Provides Insights into the Origins of Lignocellulose Decay Capabilities.</title>
        <authorList>
            <person name="Nagy L.G."/>
            <person name="Riley R."/>
            <person name="Tritt A."/>
            <person name="Adam C."/>
            <person name="Daum C."/>
            <person name="Floudas D."/>
            <person name="Sun H."/>
            <person name="Yadav J.S."/>
            <person name="Pangilinan J."/>
            <person name="Larsson K.H."/>
            <person name="Matsuura K."/>
            <person name="Barry K."/>
            <person name="Labutti K."/>
            <person name="Kuo R."/>
            <person name="Ohm R.A."/>
            <person name="Bhattacharya S.S."/>
            <person name="Shirouzu T."/>
            <person name="Yoshinaga Y."/>
            <person name="Martin F.M."/>
            <person name="Grigoriev I.V."/>
            <person name="Hibbett D.S."/>
        </authorList>
    </citation>
    <scope>NUCLEOTIDE SEQUENCE [LARGE SCALE GENOMIC DNA]</scope>
    <source>
        <strain evidence="3 4">CBS 109695</strain>
    </source>
</reference>
<sequence>MITPRFSCTQTETSLIVAIYCPSIRASEVEINVDETLLTVHINPYFLRLNFSGNVLEDDASSARYDPASGYLTVTLTKETPGEAFRDLDLLAKLLAPRPTAPDPSPVIEVVGSTEAAVPTDDDDLAQRAQALSLEHERDEILHAAENDWQLPQSVSGLEPLRTSPQQRYGFLNTHTGYFTHVGQTANEVLLAELGPDAEACTPKERRLRRVAHEDAKFNEEHYMADYMDDEYIQDLLAWTTPAVTAAYSEEENLTMLRLPRKEYLFDKSQEHGLYLTLLTLLFAHAYDVRFTQGDPSSESAWTLVALTPAFSALDAAPYVPEDRAGNQEIMTAAIAAAFTQSYRRALAFPLSRSFALAEACRLDVAQTLLAGVRGVVRALLEVKRVLDAHEAYYVYSKIWVDDFCTWVQVHASDEGLGILGYRVKALSMNKGMIGWGLEELQAVANRSMAASMSRASDSDDDSESD</sequence>
<dbReference type="SUPFAM" id="SSF49764">
    <property type="entry name" value="HSP20-like chaperones"/>
    <property type="match status" value="1"/>
</dbReference>
<dbReference type="InterPro" id="IPR039742">
    <property type="entry name" value="Shq1"/>
</dbReference>
<evidence type="ECO:0000256" key="1">
    <source>
        <dbReference type="ARBA" id="ARBA00005607"/>
    </source>
</evidence>
<dbReference type="OrthoDB" id="73639at2759"/>
<dbReference type="AlphaFoldDB" id="A0A166JHF2"/>
<dbReference type="PROSITE" id="PS51203">
    <property type="entry name" value="CS"/>
    <property type="match status" value="1"/>
</dbReference>
<dbReference type="GO" id="GO:0005737">
    <property type="term" value="C:cytoplasm"/>
    <property type="evidence" value="ECO:0007669"/>
    <property type="project" value="TreeGrafter"/>
</dbReference>
<protein>
    <submittedName>
        <fullName evidence="3">SHQ1-domain-containing protein</fullName>
    </submittedName>
</protein>
<name>A0A166JHF2_9AGAM</name>
<dbReference type="Gene3D" id="2.60.40.790">
    <property type="match status" value="1"/>
</dbReference>
<evidence type="ECO:0000313" key="4">
    <source>
        <dbReference type="Proteomes" id="UP000076532"/>
    </source>
</evidence>
<dbReference type="Pfam" id="PF21413">
    <property type="entry name" value="SHQ1-like_CS"/>
    <property type="match status" value="1"/>
</dbReference>
<proteinExistence type="inferred from homology"/>
<evidence type="ECO:0000259" key="2">
    <source>
        <dbReference type="PROSITE" id="PS51203"/>
    </source>
</evidence>
<dbReference type="EMBL" id="KV417552">
    <property type="protein sequence ID" value="KZP20860.1"/>
    <property type="molecule type" value="Genomic_DNA"/>
</dbReference>
<gene>
    <name evidence="3" type="ORF">FIBSPDRAFT_826613</name>
</gene>
<feature type="domain" description="CS" evidence="2">
    <location>
        <begin position="1"/>
        <end position="89"/>
    </location>
</feature>
<dbReference type="Pfam" id="PF04925">
    <property type="entry name" value="SHQ1"/>
    <property type="match status" value="1"/>
</dbReference>
<dbReference type="InterPro" id="IPR007052">
    <property type="entry name" value="CS_dom"/>
</dbReference>
<accession>A0A166JHF2</accession>
<keyword evidence="4" id="KW-1185">Reference proteome</keyword>